<reference evidence="4 5" key="1">
    <citation type="submission" date="2018-03" db="EMBL/GenBank/DDBJ databases">
        <title>Finding Nemo's genes: A chromosome-scale reference assembly of the genome of the orange clownfish Amphiprion percula.</title>
        <authorList>
            <person name="Lehmann R."/>
        </authorList>
    </citation>
    <scope>NUCLEOTIDE SEQUENCE</scope>
</reference>
<keyword evidence="5" id="KW-1185">Reference proteome</keyword>
<comment type="similarity">
    <text evidence="1">Belongs to the NDUFAF4 family.</text>
</comment>
<sequence length="280" mass="31277">MLYVSSECGRDHIHRPIYTLGRSATWWTCVDSTTSMDARTRPTLLAALIRYVFVNFKYVLNSSDHTASLLLTSPFRCENSLLVRRRHFEETLFAAVLGKSYNMGARVGRMFRNFNLENRVHRELAKEKPRMAPRHPANLPPTTASPEAADAVNQKNDPLLAALRSVYVESTDPVAAAAEDSKSVTTGKETGRRPLKFSFPGDMFGVVELTDVPKGKLTIVEAMKALGGHQHQPQTWTPEKIAQEYCLDLKDTKAVLEFFVPFKVEIIPPKSGTGKQIKAS</sequence>
<dbReference type="InterPro" id="IPR009622">
    <property type="entry name" value="NDUFAF4"/>
</dbReference>
<dbReference type="Proteomes" id="UP000265080">
    <property type="component" value="Chromosome 11"/>
</dbReference>
<dbReference type="PANTHER" id="PTHR13338:SF4">
    <property type="entry name" value="NADH DEHYDROGENASE [UBIQUINONE] 1 ALPHA SUBCOMPLEX ASSEMBLY FACTOR 4"/>
    <property type="match status" value="1"/>
</dbReference>
<dbReference type="Ensembl" id="ENSAPET00000002825.1">
    <property type="protein sequence ID" value="ENSAPEP00000002763.1"/>
    <property type="gene ID" value="ENSAPEG00000002010.1"/>
</dbReference>
<proteinExistence type="inferred from homology"/>
<dbReference type="PANTHER" id="PTHR13338">
    <property type="entry name" value="UPF0240 PROTEIN"/>
    <property type="match status" value="1"/>
</dbReference>
<dbReference type="STRING" id="161767.ENSAPEP00000002763"/>
<dbReference type="GO" id="GO:0032981">
    <property type="term" value="P:mitochondrial respiratory chain complex I assembly"/>
    <property type="evidence" value="ECO:0007669"/>
    <property type="project" value="InterPro"/>
</dbReference>
<accession>A0A3P8RQE2</accession>
<reference evidence="4" key="2">
    <citation type="submission" date="2025-08" db="UniProtKB">
        <authorList>
            <consortium name="Ensembl"/>
        </authorList>
    </citation>
    <scope>IDENTIFICATION</scope>
</reference>
<evidence type="ECO:0000256" key="3">
    <source>
        <dbReference type="ARBA" id="ARBA00021777"/>
    </source>
</evidence>
<dbReference type="AlphaFoldDB" id="A0A3P8RQE2"/>
<evidence type="ECO:0000256" key="2">
    <source>
        <dbReference type="ARBA" id="ARBA00011265"/>
    </source>
</evidence>
<evidence type="ECO:0000256" key="1">
    <source>
        <dbReference type="ARBA" id="ARBA00010698"/>
    </source>
</evidence>
<organism evidence="4 5">
    <name type="scientific">Amphiprion percula</name>
    <name type="common">Orange clownfish</name>
    <name type="synonym">Lutjanus percula</name>
    <dbReference type="NCBI Taxonomy" id="161767"/>
    <lineage>
        <taxon>Eukaryota</taxon>
        <taxon>Metazoa</taxon>
        <taxon>Chordata</taxon>
        <taxon>Craniata</taxon>
        <taxon>Vertebrata</taxon>
        <taxon>Euteleostomi</taxon>
        <taxon>Actinopterygii</taxon>
        <taxon>Neopterygii</taxon>
        <taxon>Teleostei</taxon>
        <taxon>Neoteleostei</taxon>
        <taxon>Acanthomorphata</taxon>
        <taxon>Ovalentaria</taxon>
        <taxon>Pomacentridae</taxon>
        <taxon>Amphiprion</taxon>
    </lineage>
</organism>
<name>A0A3P8RQE2_AMPPE</name>
<reference evidence="4" key="3">
    <citation type="submission" date="2025-09" db="UniProtKB">
        <authorList>
            <consortium name="Ensembl"/>
        </authorList>
    </citation>
    <scope>IDENTIFICATION</scope>
</reference>
<dbReference type="Pfam" id="PF06784">
    <property type="entry name" value="UPF0240"/>
    <property type="match status" value="1"/>
</dbReference>
<comment type="subunit">
    <text evidence="2">Binds calmodulin. Interacts with NDUFAF3.</text>
</comment>
<dbReference type="GeneTree" id="ENSGT00390000001627"/>
<evidence type="ECO:0000313" key="5">
    <source>
        <dbReference type="Proteomes" id="UP000265080"/>
    </source>
</evidence>
<dbReference type="GO" id="GO:0005739">
    <property type="term" value="C:mitochondrion"/>
    <property type="evidence" value="ECO:0007669"/>
    <property type="project" value="TreeGrafter"/>
</dbReference>
<protein>
    <recommendedName>
        <fullName evidence="3">NADH dehydrogenase [ubiquinone] 1 alpha subcomplex assembly factor 4</fullName>
    </recommendedName>
</protein>
<evidence type="ECO:0000313" key="4">
    <source>
        <dbReference type="Ensembl" id="ENSAPEP00000002763.1"/>
    </source>
</evidence>